<accession>A0AA39AJG1</accession>
<keyword evidence="2" id="KW-0472">Membrane</keyword>
<evidence type="ECO:0000313" key="3">
    <source>
        <dbReference type="EMBL" id="KAJ9707354.1"/>
    </source>
</evidence>
<protein>
    <submittedName>
        <fullName evidence="3">Uncharacterized protein</fullName>
    </submittedName>
</protein>
<feature type="compositionally biased region" description="Low complexity" evidence="1">
    <location>
        <begin position="39"/>
        <end position="54"/>
    </location>
</feature>
<feature type="transmembrane region" description="Helical" evidence="2">
    <location>
        <begin position="158"/>
        <end position="178"/>
    </location>
</feature>
<dbReference type="Proteomes" id="UP001168098">
    <property type="component" value="Unassembled WGS sequence"/>
</dbReference>
<proteinExistence type="predicted"/>
<comment type="caution">
    <text evidence="3">The sequence shown here is derived from an EMBL/GenBank/DDBJ whole genome shotgun (WGS) entry which is preliminary data.</text>
</comment>
<evidence type="ECO:0000256" key="1">
    <source>
        <dbReference type="SAM" id="MobiDB-lite"/>
    </source>
</evidence>
<keyword evidence="4" id="KW-1185">Reference proteome</keyword>
<sequence length="181" mass="20340">MASNLRVKFCKRQCKHLSKSIVINPSPSKKTYPELAPDPSSKSTSPTTITVVTSGPNEKPSSIDDISYHKRRKPFVILGEISKDSFKCLNSSPFRPRATYVSVKLLNHIPSFTEREPPVPNMGVDENLNQSFMARLPYGTSDITIAHIIHLNRSSPPFSFVTCLIFSLVFCLIMIFIAPRW</sequence>
<evidence type="ECO:0000313" key="4">
    <source>
        <dbReference type="Proteomes" id="UP001168098"/>
    </source>
</evidence>
<gene>
    <name evidence="3" type="ORF">PVL29_002381</name>
</gene>
<dbReference type="AlphaFoldDB" id="A0AA39AJG1"/>
<feature type="region of interest" description="Disordered" evidence="1">
    <location>
        <begin position="28"/>
        <end position="65"/>
    </location>
</feature>
<dbReference type="EMBL" id="JARBHA010000002">
    <property type="protein sequence ID" value="KAJ9707354.1"/>
    <property type="molecule type" value="Genomic_DNA"/>
</dbReference>
<name>A0AA39AJG1_VITRO</name>
<keyword evidence="2" id="KW-1133">Transmembrane helix</keyword>
<keyword evidence="2" id="KW-0812">Transmembrane</keyword>
<organism evidence="3 4">
    <name type="scientific">Vitis rotundifolia</name>
    <name type="common">Muscadine grape</name>
    <dbReference type="NCBI Taxonomy" id="103349"/>
    <lineage>
        <taxon>Eukaryota</taxon>
        <taxon>Viridiplantae</taxon>
        <taxon>Streptophyta</taxon>
        <taxon>Embryophyta</taxon>
        <taxon>Tracheophyta</taxon>
        <taxon>Spermatophyta</taxon>
        <taxon>Magnoliopsida</taxon>
        <taxon>eudicotyledons</taxon>
        <taxon>Gunneridae</taxon>
        <taxon>Pentapetalae</taxon>
        <taxon>rosids</taxon>
        <taxon>Vitales</taxon>
        <taxon>Vitaceae</taxon>
        <taxon>Viteae</taxon>
        <taxon>Vitis</taxon>
    </lineage>
</organism>
<evidence type="ECO:0000256" key="2">
    <source>
        <dbReference type="SAM" id="Phobius"/>
    </source>
</evidence>
<reference evidence="3 4" key="1">
    <citation type="journal article" date="2023" name="BMC Biotechnol.">
        <title>Vitis rotundifolia cv Carlos genome sequencing.</title>
        <authorList>
            <person name="Huff M."/>
            <person name="Hulse-Kemp A."/>
            <person name="Scheffler B."/>
            <person name="Youngblood R."/>
            <person name="Simpson S."/>
            <person name="Babiker E."/>
            <person name="Staton M."/>
        </authorList>
    </citation>
    <scope>NUCLEOTIDE SEQUENCE [LARGE SCALE GENOMIC DNA]</scope>
    <source>
        <tissue evidence="3">Leaf</tissue>
    </source>
</reference>